<dbReference type="KEGG" id="dpx:DAPPUDRAFT_120178"/>
<accession>E9I0J5</accession>
<gene>
    <name evidence="2" type="ORF">DAPPUDRAFT_120178</name>
</gene>
<dbReference type="AlphaFoldDB" id="E9I0J5"/>
<dbReference type="HOGENOM" id="CLU_1148215_0_0_1"/>
<dbReference type="STRING" id="6669.E9I0J5"/>
<feature type="domain" description="Nuclear pore complex protein NUP96 C-terminal" evidence="1">
    <location>
        <begin position="128"/>
        <end position="167"/>
    </location>
</feature>
<dbReference type="InterPro" id="IPR021967">
    <property type="entry name" value="Nup98_C"/>
</dbReference>
<organism evidence="2 3">
    <name type="scientific">Daphnia pulex</name>
    <name type="common">Water flea</name>
    <dbReference type="NCBI Taxonomy" id="6669"/>
    <lineage>
        <taxon>Eukaryota</taxon>
        <taxon>Metazoa</taxon>
        <taxon>Ecdysozoa</taxon>
        <taxon>Arthropoda</taxon>
        <taxon>Crustacea</taxon>
        <taxon>Branchiopoda</taxon>
        <taxon>Diplostraca</taxon>
        <taxon>Cladocera</taxon>
        <taxon>Anomopoda</taxon>
        <taxon>Daphniidae</taxon>
        <taxon>Daphnia</taxon>
    </lineage>
</organism>
<dbReference type="InParanoid" id="E9I0J5"/>
<dbReference type="PhylomeDB" id="E9I0J5"/>
<evidence type="ECO:0000259" key="1">
    <source>
        <dbReference type="Pfam" id="PF12110"/>
    </source>
</evidence>
<keyword evidence="3" id="KW-1185">Reference proteome</keyword>
<dbReference type="Proteomes" id="UP000000305">
    <property type="component" value="Unassembled WGS sequence"/>
</dbReference>
<reference evidence="2 3" key="1">
    <citation type="journal article" date="2011" name="Science">
        <title>The ecoresponsive genome of Daphnia pulex.</title>
        <authorList>
            <person name="Colbourne J.K."/>
            <person name="Pfrender M.E."/>
            <person name="Gilbert D."/>
            <person name="Thomas W.K."/>
            <person name="Tucker A."/>
            <person name="Oakley T.H."/>
            <person name="Tokishita S."/>
            <person name="Aerts A."/>
            <person name="Arnold G.J."/>
            <person name="Basu M.K."/>
            <person name="Bauer D.J."/>
            <person name="Caceres C.E."/>
            <person name="Carmel L."/>
            <person name="Casola C."/>
            <person name="Choi J.H."/>
            <person name="Detter J.C."/>
            <person name="Dong Q."/>
            <person name="Dusheyko S."/>
            <person name="Eads B.D."/>
            <person name="Frohlich T."/>
            <person name="Geiler-Samerotte K.A."/>
            <person name="Gerlach D."/>
            <person name="Hatcher P."/>
            <person name="Jogdeo S."/>
            <person name="Krijgsveld J."/>
            <person name="Kriventseva E.V."/>
            <person name="Kultz D."/>
            <person name="Laforsch C."/>
            <person name="Lindquist E."/>
            <person name="Lopez J."/>
            <person name="Manak J.R."/>
            <person name="Muller J."/>
            <person name="Pangilinan J."/>
            <person name="Patwardhan R.P."/>
            <person name="Pitluck S."/>
            <person name="Pritham E.J."/>
            <person name="Rechtsteiner A."/>
            <person name="Rho M."/>
            <person name="Rogozin I.B."/>
            <person name="Sakarya O."/>
            <person name="Salamov A."/>
            <person name="Schaack S."/>
            <person name="Shapiro H."/>
            <person name="Shiga Y."/>
            <person name="Skalitzky C."/>
            <person name="Smith Z."/>
            <person name="Souvorov A."/>
            <person name="Sung W."/>
            <person name="Tang Z."/>
            <person name="Tsuchiya D."/>
            <person name="Tu H."/>
            <person name="Vos H."/>
            <person name="Wang M."/>
            <person name="Wolf Y.I."/>
            <person name="Yamagata H."/>
            <person name="Yamada T."/>
            <person name="Ye Y."/>
            <person name="Shaw J.R."/>
            <person name="Andrews J."/>
            <person name="Crease T.J."/>
            <person name="Tang H."/>
            <person name="Lucas S.M."/>
            <person name="Robertson H.M."/>
            <person name="Bork P."/>
            <person name="Koonin E.V."/>
            <person name="Zdobnov E.M."/>
            <person name="Grigoriev I.V."/>
            <person name="Lynch M."/>
            <person name="Boore J.L."/>
        </authorList>
    </citation>
    <scope>NUCLEOTIDE SEQUENCE [LARGE SCALE GENOMIC DNA]</scope>
</reference>
<dbReference type="Pfam" id="PF12110">
    <property type="entry name" value="Nup96"/>
    <property type="match status" value="1"/>
</dbReference>
<proteinExistence type="predicted"/>
<protein>
    <recommendedName>
        <fullName evidence="1">Nuclear pore complex protein NUP96 C-terminal domain-containing protein</fullName>
    </recommendedName>
</protein>
<evidence type="ECO:0000313" key="3">
    <source>
        <dbReference type="Proteomes" id="UP000000305"/>
    </source>
</evidence>
<dbReference type="eggNOG" id="KOG0845">
    <property type="taxonomic scope" value="Eukaryota"/>
</dbReference>
<dbReference type="OrthoDB" id="6357689at2759"/>
<sequence length="246" mass="27911">MDWNKALARHLWYVISPVGSITDALYEASCGISSDQNDAEILKSMPVSHLLPIHQHVLRSAHGTFAKRFCLGCWGSNAKPWATHIFRKLLLTGFRFVRLPVENCSLTLGHFCRDASEIVTIFCVCHVAFVEDILGRHIGQEKDEQCERFLVEKLCVPSQWIEECRAVKSLYAFNPKLHATSLLAAELYSQAHDVICDDELAPEIILSETYLELEELLAVPERFSTIADWYLIRTKFFGIVSQSSKP</sequence>
<name>E9I0J5_DAPPU</name>
<evidence type="ECO:0000313" key="2">
    <source>
        <dbReference type="EMBL" id="EFX62485.1"/>
    </source>
</evidence>
<dbReference type="EMBL" id="GL733558">
    <property type="protein sequence ID" value="EFX62485.1"/>
    <property type="molecule type" value="Genomic_DNA"/>
</dbReference>